<gene>
    <name evidence="6" type="ORF">V6255_03110</name>
</gene>
<dbReference type="PANTHER" id="PTHR47892">
    <property type="entry name" value="UNIVERSAL STRESS PROTEIN E"/>
    <property type="match status" value="1"/>
</dbReference>
<evidence type="ECO:0000256" key="2">
    <source>
        <dbReference type="ARBA" id="ARBA00008791"/>
    </source>
</evidence>
<dbReference type="SUPFAM" id="SSF52402">
    <property type="entry name" value="Adenine nucleotide alpha hydrolases-like"/>
    <property type="match status" value="1"/>
</dbReference>
<sequence>MITEQFIWFIDSRFYYQTTSLDKIVHLIPPHQKSIKIIIDASAQLKGRGYWHLFNDKQLLSDELMQKIETKKEQLIKFFTMNAMDVEITINSSADYLKVLNTEVNNNQNSLVVIEDNIVDKRHSIFQRLTDIKAPVLLLNKQAWKHPLSVIGAIDPLHEHARITTIDEHIATLSENWAKQLKASWLVAHCYHVTSVLVKYKSKILSMHRDGLADFAKKHRIPAGKTILLEGIPEVALTSYIKKNSSNILVMGLVTRNKLEQFWIGSTTTALLTELPCDILLVKK</sequence>
<dbReference type="InterPro" id="IPR006016">
    <property type="entry name" value="UspA"/>
</dbReference>
<dbReference type="Pfam" id="PF00582">
    <property type="entry name" value="Usp"/>
    <property type="match status" value="1"/>
</dbReference>
<evidence type="ECO:0000256" key="4">
    <source>
        <dbReference type="ARBA" id="ARBA00037131"/>
    </source>
</evidence>
<accession>A0ABU9H8K1</accession>
<evidence type="ECO:0000259" key="5">
    <source>
        <dbReference type="Pfam" id="PF00582"/>
    </source>
</evidence>
<comment type="caution">
    <text evidence="6">The sequence shown here is derived from an EMBL/GenBank/DDBJ whole genome shotgun (WGS) entry which is preliminary data.</text>
</comment>
<feature type="domain" description="UspA" evidence="5">
    <location>
        <begin position="206"/>
        <end position="283"/>
    </location>
</feature>
<dbReference type="Gene3D" id="3.40.50.12370">
    <property type="match status" value="1"/>
</dbReference>
<proteinExistence type="inferred from homology"/>
<keyword evidence="3" id="KW-0963">Cytoplasm</keyword>
<organism evidence="6 7">
    <name type="scientific">Psychromonas arctica</name>
    <dbReference type="NCBI Taxonomy" id="168275"/>
    <lineage>
        <taxon>Bacteria</taxon>
        <taxon>Pseudomonadati</taxon>
        <taxon>Pseudomonadota</taxon>
        <taxon>Gammaproteobacteria</taxon>
        <taxon>Alteromonadales</taxon>
        <taxon>Psychromonadaceae</taxon>
        <taxon>Psychromonas</taxon>
    </lineage>
</organism>
<evidence type="ECO:0000256" key="3">
    <source>
        <dbReference type="ARBA" id="ARBA00022490"/>
    </source>
</evidence>
<dbReference type="RefSeq" id="WP_341626833.1">
    <property type="nucleotide sequence ID" value="NZ_JBAKBA010000004.1"/>
</dbReference>
<dbReference type="Proteomes" id="UP001366060">
    <property type="component" value="Unassembled WGS sequence"/>
</dbReference>
<name>A0ABU9H8K1_9GAMM</name>
<keyword evidence="7" id="KW-1185">Reference proteome</keyword>
<comment type="function">
    <text evidence="4">Required for resistance to DNA-damaging agents.</text>
</comment>
<comment type="similarity">
    <text evidence="2">Belongs to the universal stress protein A family.</text>
</comment>
<comment type="subcellular location">
    <subcellularLocation>
        <location evidence="1">Cytoplasm</location>
    </subcellularLocation>
</comment>
<evidence type="ECO:0000313" key="6">
    <source>
        <dbReference type="EMBL" id="MEL0658120.1"/>
    </source>
</evidence>
<dbReference type="PANTHER" id="PTHR47892:SF1">
    <property type="entry name" value="UNIVERSAL STRESS PROTEIN E"/>
    <property type="match status" value="1"/>
</dbReference>
<protein>
    <submittedName>
        <fullName evidence="6">Universal stress protein</fullName>
    </submittedName>
</protein>
<evidence type="ECO:0000313" key="7">
    <source>
        <dbReference type="Proteomes" id="UP001366060"/>
    </source>
</evidence>
<dbReference type="EMBL" id="JBAKBA010000004">
    <property type="protein sequence ID" value="MEL0658120.1"/>
    <property type="molecule type" value="Genomic_DNA"/>
</dbReference>
<evidence type="ECO:0000256" key="1">
    <source>
        <dbReference type="ARBA" id="ARBA00004496"/>
    </source>
</evidence>
<reference evidence="6 7" key="1">
    <citation type="submission" date="2024-02" db="EMBL/GenBank/DDBJ databases">
        <title>Bacteria isolated from the canopy kelp, Nereocystis luetkeana.</title>
        <authorList>
            <person name="Pfister C.A."/>
            <person name="Younker I.T."/>
            <person name="Light S.H."/>
        </authorList>
    </citation>
    <scope>NUCLEOTIDE SEQUENCE [LARGE SCALE GENOMIC DNA]</scope>
    <source>
        <strain evidence="6 7">TI.2.07</strain>
    </source>
</reference>